<dbReference type="InterPro" id="IPR002716">
    <property type="entry name" value="PIN_dom"/>
</dbReference>
<dbReference type="EMBL" id="QRGA01000003">
    <property type="protein sequence ID" value="RDU99686.1"/>
    <property type="molecule type" value="Genomic_DNA"/>
</dbReference>
<reference evidence="2 3" key="1">
    <citation type="submission" date="2018-08" db="EMBL/GenBank/DDBJ databases">
        <title>Paraburkholderia sp. DHOM06 isolated from forest soil.</title>
        <authorList>
            <person name="Gao Z.-H."/>
            <person name="Qiu L.-H."/>
        </authorList>
    </citation>
    <scope>NUCLEOTIDE SEQUENCE [LARGE SCALE GENOMIC DNA]</scope>
    <source>
        <strain evidence="2 3">DHOM06</strain>
    </source>
</reference>
<dbReference type="RefSeq" id="WP_115532356.1">
    <property type="nucleotide sequence ID" value="NZ_QRGA01000003.1"/>
</dbReference>
<name>A0A3D8K472_9BURK</name>
<dbReference type="PANTHER" id="PTHR36173">
    <property type="entry name" value="RIBONUCLEASE VAPC16-RELATED"/>
    <property type="match status" value="1"/>
</dbReference>
<keyword evidence="3" id="KW-1185">Reference proteome</keyword>
<proteinExistence type="predicted"/>
<accession>A0A3D8K472</accession>
<protein>
    <submittedName>
        <fullName evidence="2">Type II toxin-antitoxin system VapC family toxin</fullName>
    </submittedName>
</protein>
<evidence type="ECO:0000313" key="3">
    <source>
        <dbReference type="Proteomes" id="UP000256838"/>
    </source>
</evidence>
<dbReference type="SUPFAM" id="SSF88723">
    <property type="entry name" value="PIN domain-like"/>
    <property type="match status" value="1"/>
</dbReference>
<dbReference type="PANTHER" id="PTHR36173:SF2">
    <property type="entry name" value="RIBONUCLEASE VAPC16"/>
    <property type="match status" value="1"/>
</dbReference>
<dbReference type="InterPro" id="IPR052919">
    <property type="entry name" value="TA_system_RNase"/>
</dbReference>
<evidence type="ECO:0000313" key="2">
    <source>
        <dbReference type="EMBL" id="RDU99686.1"/>
    </source>
</evidence>
<dbReference type="InterPro" id="IPR041705">
    <property type="entry name" value="PIN_Sll0205"/>
</dbReference>
<dbReference type="OrthoDB" id="9798990at2"/>
<gene>
    <name evidence="2" type="ORF">DWV00_04475</name>
</gene>
<dbReference type="Proteomes" id="UP000256838">
    <property type="component" value="Unassembled WGS sequence"/>
</dbReference>
<evidence type="ECO:0000259" key="1">
    <source>
        <dbReference type="Pfam" id="PF01850"/>
    </source>
</evidence>
<dbReference type="AlphaFoldDB" id="A0A3D8K472"/>
<dbReference type="Pfam" id="PF01850">
    <property type="entry name" value="PIN"/>
    <property type="match status" value="1"/>
</dbReference>
<sequence length="128" mass="14265">MKLLLDTHLLLWAAGQPDRLSAKACSLIEDEANTLLFSAASLWEVTIKSDLGRADFRVDPRLLRRGLIDNGYLELPITHHHVLSLKGLPPHHRDPFDRMLVAQSITEGIALVTTDPVVAQYEGLVKHV</sequence>
<dbReference type="CDD" id="cd09872">
    <property type="entry name" value="PIN_Sll0205-like"/>
    <property type="match status" value="1"/>
</dbReference>
<organism evidence="2 3">
    <name type="scientific">Trinickia dinghuensis</name>
    <dbReference type="NCBI Taxonomy" id="2291023"/>
    <lineage>
        <taxon>Bacteria</taxon>
        <taxon>Pseudomonadati</taxon>
        <taxon>Pseudomonadota</taxon>
        <taxon>Betaproteobacteria</taxon>
        <taxon>Burkholderiales</taxon>
        <taxon>Burkholderiaceae</taxon>
        <taxon>Trinickia</taxon>
    </lineage>
</organism>
<comment type="caution">
    <text evidence="2">The sequence shown here is derived from an EMBL/GenBank/DDBJ whole genome shotgun (WGS) entry which is preliminary data.</text>
</comment>
<dbReference type="InterPro" id="IPR029060">
    <property type="entry name" value="PIN-like_dom_sf"/>
</dbReference>
<feature type="domain" description="PIN" evidence="1">
    <location>
        <begin position="4"/>
        <end position="121"/>
    </location>
</feature>